<comment type="caution">
    <text evidence="1">The sequence shown here is derived from an EMBL/GenBank/DDBJ whole genome shotgun (WGS) entry which is preliminary data.</text>
</comment>
<dbReference type="EMBL" id="MTKO01000088">
    <property type="protein sequence ID" value="RWX44806.1"/>
    <property type="molecule type" value="Genomic_DNA"/>
</dbReference>
<gene>
    <name evidence="1" type="ORF">H206_01331</name>
</gene>
<organism evidence="1 2">
    <name type="scientific">Candidatus Electrothrix aarhusensis</name>
    <dbReference type="NCBI Taxonomy" id="1859131"/>
    <lineage>
        <taxon>Bacteria</taxon>
        <taxon>Pseudomonadati</taxon>
        <taxon>Thermodesulfobacteriota</taxon>
        <taxon>Desulfobulbia</taxon>
        <taxon>Desulfobulbales</taxon>
        <taxon>Desulfobulbaceae</taxon>
        <taxon>Candidatus Electrothrix</taxon>
    </lineage>
</organism>
<accession>A0A3S3U8T9</accession>
<protein>
    <submittedName>
        <fullName evidence="1">Uncharacterized protein</fullName>
    </submittedName>
</protein>
<dbReference type="AlphaFoldDB" id="A0A3S3U8T9"/>
<evidence type="ECO:0000313" key="1">
    <source>
        <dbReference type="EMBL" id="RWX44806.1"/>
    </source>
</evidence>
<proteinExistence type="predicted"/>
<reference evidence="1 2" key="1">
    <citation type="submission" date="2017-01" db="EMBL/GenBank/DDBJ databases">
        <title>The cable genome- insights into the physiology and evolution of filamentous bacteria capable of sulfide oxidation via long distance electron transfer.</title>
        <authorList>
            <person name="Schreiber L."/>
            <person name="Bjerg J.T."/>
            <person name="Boggild A."/>
            <person name="Van De Vossenberg J."/>
            <person name="Meysman F."/>
            <person name="Nielsen L.P."/>
            <person name="Schramm A."/>
            <person name="Kjeldsen K.U."/>
        </authorList>
    </citation>
    <scope>NUCLEOTIDE SEQUENCE [LARGE SCALE GENOMIC DNA]</scope>
    <source>
        <strain evidence="1">MCF</strain>
    </source>
</reference>
<name>A0A3S3U8T9_9BACT</name>
<sequence>MGKNRCKAAEEHLFILDGGKSRRFSVREGTEKAVLRRKKGGKGGGGKEKVKILLYDLATGATTATEPYALFLPVGKK</sequence>
<keyword evidence="2" id="KW-1185">Reference proteome</keyword>
<evidence type="ECO:0000313" key="2">
    <source>
        <dbReference type="Proteomes" id="UP000287853"/>
    </source>
</evidence>
<dbReference type="Proteomes" id="UP000287853">
    <property type="component" value="Unassembled WGS sequence"/>
</dbReference>